<dbReference type="GO" id="GO:0004820">
    <property type="term" value="F:glycine-tRNA ligase activity"/>
    <property type="evidence" value="ECO:0007669"/>
    <property type="project" value="UniProtKB-EC"/>
</dbReference>
<evidence type="ECO:0000256" key="3">
    <source>
        <dbReference type="ARBA" id="ARBA00011738"/>
    </source>
</evidence>
<dbReference type="PANTHER" id="PTHR10745:SF0">
    <property type="entry name" value="GLYCINE--TRNA LIGASE"/>
    <property type="match status" value="1"/>
</dbReference>
<dbReference type="FunFam" id="3.40.50.800:FF:000004">
    <property type="entry name" value="Glycine--tRNA ligase 2"/>
    <property type="match status" value="1"/>
</dbReference>
<evidence type="ECO:0000256" key="14">
    <source>
        <dbReference type="ARBA" id="ARBA00048436"/>
    </source>
</evidence>
<dbReference type="FunFam" id="3.30.930.10:FF:000010">
    <property type="entry name" value="Glycyl-tRNA synthetase 1"/>
    <property type="match status" value="1"/>
</dbReference>
<sequence>MDIEQILAPYRAKVKEQGDIVRKLKSEQADEYEIKKAVTDLKACKHQLEEKEAELAPKNPVFDRTKLEDLLKQRFFFDHSFSIYGGVQGLYDFGPMGCALKNNMLTIWRQLFVVEEQLLEVDCSMLTPEQVLQVSGHVERFTDFMVKDLKTGECFRADHLIEGFLEGKLHNKKTAEAEKVEINKILPVLDNMGVHELQDIITRYGIKSPITNNDLSEPQQFNLMFPTSIGPTGHYKGYLRPETAQGIFVNFPRLLQFNQGRIPFGVAQIGSSFRNEISPRSGLLRVREFTMAEIEYFVDPAEKDTFHKYDRVKDYSLKLYSACDQMDGRSPHSMRVHDAVTQKIIANETLAYFMVRIHQFLVKVGVDPERLRFRQHLSNEMAHYACDCWDAECHTSYGWVECVGCADRSCFDLTQHAKATGARMVAEKLLSEPKMVEVCECVPNKAELGKEFKGEAKAIMAKLAGLSLEEARDLKQRLEKDQEETLAVGEKQFRIQASLVKFKEGVEKVHVEEIVPNVIEPSFGIGRIMYAVLEHNFNIREGDEARTYLTLPAVIAPYKCSLLPLSGKEEFTPFIKQLSEQLAKLGVQHKIDESSGSIGRRYARTDQIAIPFGVTIDFDTVNKKPHTATLRERDTMRQIRAEIDQLPQLIHDLVEGKITWTETLKQFPEFKEQETA</sequence>
<dbReference type="SUPFAM" id="SSF55681">
    <property type="entry name" value="Class II aaRS and biotin synthetases"/>
    <property type="match status" value="1"/>
</dbReference>
<dbReference type="NCBIfam" id="NF003211">
    <property type="entry name" value="PRK04173.1"/>
    <property type="match status" value="1"/>
</dbReference>
<dbReference type="EMBL" id="JBJKFK010002238">
    <property type="protein sequence ID" value="KAL3311426.1"/>
    <property type="molecule type" value="Genomic_DNA"/>
</dbReference>
<protein>
    <recommendedName>
        <fullName evidence="5">Glycine--tRNA ligase</fullName>
        <ecNumber evidence="4">6.1.1.14</ecNumber>
    </recommendedName>
    <alternativeName>
        <fullName evidence="13">Diadenosine tetraphosphate synthetase</fullName>
    </alternativeName>
</protein>
<dbReference type="FunFam" id="3.30.40.230:FF:000001">
    <property type="entry name" value="Glycine--tRNA ligase"/>
    <property type="match status" value="1"/>
</dbReference>
<dbReference type="InterPro" id="IPR027031">
    <property type="entry name" value="Gly-tRNA_synthase/POLG2"/>
</dbReference>
<keyword evidence="9" id="KW-0547">Nucleotide-binding</keyword>
<comment type="catalytic activity">
    <reaction evidence="14">
        <text>2 ATP + H(+) = P(1),P(4)-bis(5'-adenosyl) tetraphosphate + diphosphate</text>
        <dbReference type="Rhea" id="RHEA:34935"/>
        <dbReference type="ChEBI" id="CHEBI:15378"/>
        <dbReference type="ChEBI" id="CHEBI:30616"/>
        <dbReference type="ChEBI" id="CHEBI:33019"/>
        <dbReference type="ChEBI" id="CHEBI:58141"/>
    </reaction>
    <physiologicalReaction direction="left-to-right" evidence="14">
        <dbReference type="Rhea" id="RHEA:34936"/>
    </physiologicalReaction>
</comment>
<dbReference type="Pfam" id="PF00587">
    <property type="entry name" value="tRNA-synt_2b"/>
    <property type="match status" value="1"/>
</dbReference>
<evidence type="ECO:0000256" key="5">
    <source>
        <dbReference type="ARBA" id="ARBA00019404"/>
    </source>
</evidence>
<keyword evidence="19" id="KW-1185">Reference proteome</keyword>
<dbReference type="Proteomes" id="UP001626550">
    <property type="component" value="Unassembled WGS sequence"/>
</dbReference>
<evidence type="ECO:0000259" key="17">
    <source>
        <dbReference type="PROSITE" id="PS51185"/>
    </source>
</evidence>
<evidence type="ECO:0000256" key="11">
    <source>
        <dbReference type="ARBA" id="ARBA00022917"/>
    </source>
</evidence>
<keyword evidence="12" id="KW-0030">Aminoacyl-tRNA synthetase</keyword>
<name>A0ABD2PY91_9PLAT</name>
<dbReference type="InterPro" id="IPR004154">
    <property type="entry name" value="Anticodon-bd"/>
</dbReference>
<dbReference type="SUPFAM" id="SSF52954">
    <property type="entry name" value="Class II aaRS ABD-related"/>
    <property type="match status" value="1"/>
</dbReference>
<evidence type="ECO:0000256" key="4">
    <source>
        <dbReference type="ARBA" id="ARBA00012829"/>
    </source>
</evidence>
<dbReference type="PROSITE" id="PS50862">
    <property type="entry name" value="AA_TRNA_LIGASE_II"/>
    <property type="match status" value="1"/>
</dbReference>
<evidence type="ECO:0000313" key="18">
    <source>
        <dbReference type="EMBL" id="KAL3311426.1"/>
    </source>
</evidence>
<dbReference type="AlphaFoldDB" id="A0ABD2PY91"/>
<feature type="domain" description="Aminoacyl-transfer RNA synthetases class-II family profile" evidence="16">
    <location>
        <begin position="206"/>
        <end position="552"/>
    </location>
</feature>
<dbReference type="CDD" id="cd00774">
    <property type="entry name" value="GlyRS-like_core"/>
    <property type="match status" value="1"/>
</dbReference>
<evidence type="ECO:0000256" key="10">
    <source>
        <dbReference type="ARBA" id="ARBA00022840"/>
    </source>
</evidence>
<reference evidence="18 19" key="1">
    <citation type="submission" date="2024-11" db="EMBL/GenBank/DDBJ databases">
        <title>Adaptive evolution of stress response genes in parasites aligns with host niche diversity.</title>
        <authorList>
            <person name="Hahn C."/>
            <person name="Resl P."/>
        </authorList>
    </citation>
    <scope>NUCLEOTIDE SEQUENCE [LARGE SCALE GENOMIC DNA]</scope>
    <source>
        <strain evidence="18">EGGRZ-B1_66</strain>
        <tissue evidence="18">Body</tissue>
    </source>
</reference>
<dbReference type="SMART" id="SM00991">
    <property type="entry name" value="WHEP-TRS"/>
    <property type="match status" value="1"/>
</dbReference>
<keyword evidence="7" id="KW-0436">Ligase</keyword>
<dbReference type="Gene3D" id="1.10.287.10">
    <property type="entry name" value="S15/NS1, RNA-binding"/>
    <property type="match status" value="1"/>
</dbReference>
<comment type="similarity">
    <text evidence="2">Belongs to the class-II aminoacyl-tRNA synthetase family.</text>
</comment>
<dbReference type="EC" id="6.1.1.14" evidence="4"/>
<comment type="caution">
    <text evidence="18">The sequence shown here is derived from an EMBL/GenBank/DDBJ whole genome shotgun (WGS) entry which is preliminary data.</text>
</comment>
<comment type="catalytic activity">
    <reaction evidence="15">
        <text>tRNA(Gly) + glycine + ATP = glycyl-tRNA(Gly) + AMP + diphosphate</text>
        <dbReference type="Rhea" id="RHEA:16013"/>
        <dbReference type="Rhea" id="RHEA-COMP:9664"/>
        <dbReference type="Rhea" id="RHEA-COMP:9683"/>
        <dbReference type="ChEBI" id="CHEBI:30616"/>
        <dbReference type="ChEBI" id="CHEBI:33019"/>
        <dbReference type="ChEBI" id="CHEBI:57305"/>
        <dbReference type="ChEBI" id="CHEBI:78442"/>
        <dbReference type="ChEBI" id="CHEBI:78522"/>
        <dbReference type="ChEBI" id="CHEBI:456215"/>
        <dbReference type="EC" id="6.1.1.14"/>
    </reaction>
    <physiologicalReaction direction="left-to-right" evidence="15">
        <dbReference type="Rhea" id="RHEA:16014"/>
    </physiologicalReaction>
</comment>
<dbReference type="PROSITE" id="PS51185">
    <property type="entry name" value="WHEP_TRS_2"/>
    <property type="match status" value="1"/>
</dbReference>
<evidence type="ECO:0000256" key="12">
    <source>
        <dbReference type="ARBA" id="ARBA00023146"/>
    </source>
</evidence>
<dbReference type="Gene3D" id="3.40.50.800">
    <property type="entry name" value="Anticodon-binding domain"/>
    <property type="match status" value="1"/>
</dbReference>
<accession>A0ABD2PY91</accession>
<dbReference type="Pfam" id="PF03129">
    <property type="entry name" value="HGTP_anticodon"/>
    <property type="match status" value="1"/>
</dbReference>
<evidence type="ECO:0000256" key="2">
    <source>
        <dbReference type="ARBA" id="ARBA00008226"/>
    </source>
</evidence>
<dbReference type="GO" id="GO:0005737">
    <property type="term" value="C:cytoplasm"/>
    <property type="evidence" value="ECO:0007669"/>
    <property type="project" value="UniProtKB-SubCell"/>
</dbReference>
<dbReference type="GO" id="GO:0006412">
    <property type="term" value="P:translation"/>
    <property type="evidence" value="ECO:0007669"/>
    <property type="project" value="UniProtKB-KW"/>
</dbReference>
<keyword evidence="10" id="KW-0067">ATP-binding</keyword>
<dbReference type="InterPro" id="IPR006195">
    <property type="entry name" value="aa-tRNA-synth_II"/>
</dbReference>
<dbReference type="Gene3D" id="3.30.930.10">
    <property type="entry name" value="Bira Bifunctional Protein, Domain 2"/>
    <property type="match status" value="2"/>
</dbReference>
<dbReference type="Gene3D" id="3.30.40.230">
    <property type="match status" value="1"/>
</dbReference>
<evidence type="ECO:0000256" key="9">
    <source>
        <dbReference type="ARBA" id="ARBA00022741"/>
    </source>
</evidence>
<comment type="subcellular location">
    <subcellularLocation>
        <location evidence="1">Cytoplasm</location>
    </subcellularLocation>
</comment>
<dbReference type="InterPro" id="IPR045864">
    <property type="entry name" value="aa-tRNA-synth_II/BPL/LPL"/>
</dbReference>
<keyword evidence="6" id="KW-0963">Cytoplasm</keyword>
<dbReference type="InterPro" id="IPR000738">
    <property type="entry name" value="WHEP-TRS_dom"/>
</dbReference>
<dbReference type="GO" id="GO:0005524">
    <property type="term" value="F:ATP binding"/>
    <property type="evidence" value="ECO:0007669"/>
    <property type="project" value="UniProtKB-KW"/>
</dbReference>
<dbReference type="InterPro" id="IPR002315">
    <property type="entry name" value="tRNA-synt_gly"/>
</dbReference>
<dbReference type="GO" id="GO:0016740">
    <property type="term" value="F:transferase activity"/>
    <property type="evidence" value="ECO:0007669"/>
    <property type="project" value="UniProtKB-KW"/>
</dbReference>
<keyword evidence="8" id="KW-0808">Transferase</keyword>
<dbReference type="NCBIfam" id="TIGR00389">
    <property type="entry name" value="glyS_dimeric"/>
    <property type="match status" value="1"/>
</dbReference>
<evidence type="ECO:0000313" key="19">
    <source>
        <dbReference type="Proteomes" id="UP001626550"/>
    </source>
</evidence>
<evidence type="ECO:0000256" key="6">
    <source>
        <dbReference type="ARBA" id="ARBA00022490"/>
    </source>
</evidence>
<dbReference type="CDD" id="cd00858">
    <property type="entry name" value="GlyRS_anticodon"/>
    <property type="match status" value="1"/>
</dbReference>
<evidence type="ECO:0000256" key="15">
    <source>
        <dbReference type="ARBA" id="ARBA00049523"/>
    </source>
</evidence>
<dbReference type="InterPro" id="IPR036621">
    <property type="entry name" value="Anticodon-bd_dom_sf"/>
</dbReference>
<organism evidence="18 19">
    <name type="scientific">Cichlidogyrus casuarinus</name>
    <dbReference type="NCBI Taxonomy" id="1844966"/>
    <lineage>
        <taxon>Eukaryota</taxon>
        <taxon>Metazoa</taxon>
        <taxon>Spiralia</taxon>
        <taxon>Lophotrochozoa</taxon>
        <taxon>Platyhelminthes</taxon>
        <taxon>Monogenea</taxon>
        <taxon>Monopisthocotylea</taxon>
        <taxon>Dactylogyridea</taxon>
        <taxon>Ancyrocephalidae</taxon>
        <taxon>Cichlidogyrus</taxon>
    </lineage>
</organism>
<dbReference type="SUPFAM" id="SSF47060">
    <property type="entry name" value="S15/NS1 RNA-binding domain"/>
    <property type="match status" value="1"/>
</dbReference>
<dbReference type="InterPro" id="IPR002314">
    <property type="entry name" value="aa-tRNA-synt_IIb"/>
</dbReference>
<dbReference type="PANTHER" id="PTHR10745">
    <property type="entry name" value="GLYCYL-TRNA SYNTHETASE/DNA POLYMERASE SUBUNIT GAMMA-2"/>
    <property type="match status" value="1"/>
</dbReference>
<proteinExistence type="inferred from homology"/>
<comment type="subunit">
    <text evidence="3">Homodimer.</text>
</comment>
<keyword evidence="11" id="KW-0648">Protein biosynthesis</keyword>
<gene>
    <name evidence="18" type="ORF">Ciccas_009993</name>
</gene>
<feature type="domain" description="WHEP-TRS" evidence="17">
    <location>
        <begin position="6"/>
        <end position="62"/>
    </location>
</feature>
<evidence type="ECO:0000256" key="8">
    <source>
        <dbReference type="ARBA" id="ARBA00022679"/>
    </source>
</evidence>
<dbReference type="InterPro" id="IPR033731">
    <property type="entry name" value="GlyRS-like_core"/>
</dbReference>
<evidence type="ECO:0000259" key="16">
    <source>
        <dbReference type="PROSITE" id="PS50862"/>
    </source>
</evidence>
<evidence type="ECO:0000256" key="13">
    <source>
        <dbReference type="ARBA" id="ARBA00030057"/>
    </source>
</evidence>
<evidence type="ECO:0000256" key="1">
    <source>
        <dbReference type="ARBA" id="ARBA00004496"/>
    </source>
</evidence>
<dbReference type="PRINTS" id="PR01043">
    <property type="entry name" value="TRNASYNTHGLY"/>
</dbReference>
<dbReference type="Pfam" id="PF00458">
    <property type="entry name" value="WHEP-TRS"/>
    <property type="match status" value="1"/>
</dbReference>
<evidence type="ECO:0000256" key="7">
    <source>
        <dbReference type="ARBA" id="ARBA00022598"/>
    </source>
</evidence>
<dbReference type="InterPro" id="IPR009068">
    <property type="entry name" value="uS15_NS1_RNA-bd_sf"/>
</dbReference>